<dbReference type="Gene3D" id="3.90.180.10">
    <property type="entry name" value="Medium-chain alcohol dehydrogenases, catalytic domain"/>
    <property type="match status" value="1"/>
</dbReference>
<evidence type="ECO:0000259" key="10">
    <source>
        <dbReference type="Pfam" id="PF04535"/>
    </source>
</evidence>
<evidence type="ECO:0000256" key="9">
    <source>
        <dbReference type="SAM" id="MobiDB-lite"/>
    </source>
</evidence>
<dbReference type="InterPro" id="IPR006702">
    <property type="entry name" value="CASP_dom"/>
</dbReference>
<name>A0A8J4RSK5_9ROSI</name>
<feature type="transmembrane region" description="Helical" evidence="8">
    <location>
        <begin position="289"/>
        <end position="308"/>
    </location>
</feature>
<evidence type="ECO:0000256" key="1">
    <source>
        <dbReference type="ARBA" id="ARBA00004651"/>
    </source>
</evidence>
<dbReference type="Pfam" id="PF04535">
    <property type="entry name" value="CASP_dom"/>
    <property type="match status" value="1"/>
</dbReference>
<dbReference type="PANTHER" id="PTHR33573:SF38">
    <property type="entry name" value="CASP-LIKE PROTEIN 4A1"/>
    <property type="match status" value="1"/>
</dbReference>
<comment type="caution">
    <text evidence="11">The sequence shown here is derived from an EMBL/GenBank/DDBJ whole genome shotgun (WGS) entry which is preliminary data.</text>
</comment>
<feature type="transmembrane region" description="Helical" evidence="8">
    <location>
        <begin position="246"/>
        <end position="268"/>
    </location>
</feature>
<dbReference type="EMBL" id="JRKL02000386">
    <property type="protein sequence ID" value="KAF3971883.1"/>
    <property type="molecule type" value="Genomic_DNA"/>
</dbReference>
<feature type="transmembrane region" description="Helical" evidence="8">
    <location>
        <begin position="320"/>
        <end position="343"/>
    </location>
</feature>
<dbReference type="GO" id="GO:0005886">
    <property type="term" value="C:plasma membrane"/>
    <property type="evidence" value="ECO:0007669"/>
    <property type="project" value="UniProtKB-SubCell"/>
</dbReference>
<feature type="region of interest" description="Disordered" evidence="9">
    <location>
        <begin position="172"/>
        <end position="194"/>
    </location>
</feature>
<feature type="compositionally biased region" description="Polar residues" evidence="9">
    <location>
        <begin position="25"/>
        <end position="45"/>
    </location>
</feature>
<evidence type="ECO:0000256" key="8">
    <source>
        <dbReference type="RuleBase" id="RU361233"/>
    </source>
</evidence>
<keyword evidence="5 8" id="KW-0812">Transmembrane</keyword>
<accession>A0A8J4RSK5</accession>
<dbReference type="OrthoDB" id="672180at2759"/>
<dbReference type="SUPFAM" id="SSF50129">
    <property type="entry name" value="GroES-like"/>
    <property type="match status" value="1"/>
</dbReference>
<dbReference type="AlphaFoldDB" id="A0A8J4RSK5"/>
<reference evidence="11" key="1">
    <citation type="submission" date="2020-03" db="EMBL/GenBank/DDBJ databases">
        <title>Castanea mollissima Vanexum genome sequencing.</title>
        <authorList>
            <person name="Staton M."/>
        </authorList>
    </citation>
    <scope>NUCLEOTIDE SEQUENCE</scope>
    <source>
        <tissue evidence="11">Leaf</tissue>
    </source>
</reference>
<gene>
    <name evidence="11" type="ORF">CMV_004554</name>
</gene>
<evidence type="ECO:0000256" key="3">
    <source>
        <dbReference type="ARBA" id="ARBA00011489"/>
    </source>
</evidence>
<feature type="compositionally biased region" description="Basic and acidic residues" evidence="9">
    <location>
        <begin position="1"/>
        <end position="11"/>
    </location>
</feature>
<dbReference type="Proteomes" id="UP000737018">
    <property type="component" value="Unassembled WGS sequence"/>
</dbReference>
<protein>
    <recommendedName>
        <fullName evidence="8">CASP-like protein</fullName>
    </recommendedName>
</protein>
<keyword evidence="7 8" id="KW-0472">Membrane</keyword>
<dbReference type="PANTHER" id="PTHR33573">
    <property type="entry name" value="CASP-LIKE PROTEIN 4A4"/>
    <property type="match status" value="1"/>
</dbReference>
<proteinExistence type="inferred from homology"/>
<feature type="transmembrane region" description="Helical" evidence="8">
    <location>
        <begin position="205"/>
        <end position="226"/>
    </location>
</feature>
<organism evidence="11 12">
    <name type="scientific">Castanea mollissima</name>
    <name type="common">Chinese chestnut</name>
    <dbReference type="NCBI Taxonomy" id="60419"/>
    <lineage>
        <taxon>Eukaryota</taxon>
        <taxon>Viridiplantae</taxon>
        <taxon>Streptophyta</taxon>
        <taxon>Embryophyta</taxon>
        <taxon>Tracheophyta</taxon>
        <taxon>Spermatophyta</taxon>
        <taxon>Magnoliopsida</taxon>
        <taxon>eudicotyledons</taxon>
        <taxon>Gunneridae</taxon>
        <taxon>Pentapetalae</taxon>
        <taxon>rosids</taxon>
        <taxon>fabids</taxon>
        <taxon>Fagales</taxon>
        <taxon>Fagaceae</taxon>
        <taxon>Castanea</taxon>
    </lineage>
</organism>
<keyword evidence="12" id="KW-1185">Reference proteome</keyword>
<comment type="similarity">
    <text evidence="2 8">Belongs to the Casparian strip membrane proteins (CASP) family.</text>
</comment>
<evidence type="ECO:0000256" key="5">
    <source>
        <dbReference type="ARBA" id="ARBA00022692"/>
    </source>
</evidence>
<feature type="compositionally biased region" description="Gly residues" evidence="9">
    <location>
        <begin position="172"/>
        <end position="181"/>
    </location>
</feature>
<evidence type="ECO:0000256" key="2">
    <source>
        <dbReference type="ARBA" id="ARBA00007651"/>
    </source>
</evidence>
<evidence type="ECO:0000313" key="11">
    <source>
        <dbReference type="EMBL" id="KAF3971883.1"/>
    </source>
</evidence>
<sequence length="425" mass="47027">MDTKEEEKEDHKEEEEEDDDDQVQEKGTISDQSPHTIHGASPTQSHIDKEEEEQEAQGKYAISDPSSLSSPPQSHIDHKSTSPPKAYTPSSSVSSLCSNSNPSSPHTYSHEYKLSSAPNRTPPPKPLAPVANRSFKADPLVFTTRVDPEAQPGYTSVREVQGGVIVVDSGFGVDGDGGGGSKKPRPDLSIPKKTRRDNNMMKKTFLGLRICAFVFCLISFSVMAADKQKGWALDSFYWYKEFRYCLAANVIGFVYSGLQLCDLVKYFTTGRHIIHHHFRRYFDFSMDQVLTYLLISASSSAATRVYVWQSNWGEDEFPKMATASVGLSFVAFLAFALSSLICAPSTASIPSQNKAWLYYEYGNAVDVLKLDTNVPVLEVKDDQVLIKVVAAALNPIDSKRMLGFFKATDAPLPAKANYSPLPIRL</sequence>
<feature type="compositionally biased region" description="Low complexity" evidence="9">
    <location>
        <begin position="89"/>
        <end position="105"/>
    </location>
</feature>
<feature type="compositionally biased region" description="Low complexity" evidence="9">
    <location>
        <begin position="63"/>
        <end position="74"/>
    </location>
</feature>
<evidence type="ECO:0000313" key="12">
    <source>
        <dbReference type="Proteomes" id="UP000737018"/>
    </source>
</evidence>
<feature type="region of interest" description="Disordered" evidence="9">
    <location>
        <begin position="1"/>
        <end position="131"/>
    </location>
</feature>
<keyword evidence="4 8" id="KW-1003">Cell membrane</keyword>
<evidence type="ECO:0000256" key="6">
    <source>
        <dbReference type="ARBA" id="ARBA00022989"/>
    </source>
</evidence>
<comment type="subcellular location">
    <subcellularLocation>
        <location evidence="1 8">Cell membrane</location>
        <topology evidence="1 8">Multi-pass membrane protein</topology>
    </subcellularLocation>
</comment>
<evidence type="ECO:0000256" key="4">
    <source>
        <dbReference type="ARBA" id="ARBA00022475"/>
    </source>
</evidence>
<keyword evidence="6 8" id="KW-1133">Transmembrane helix</keyword>
<feature type="compositionally biased region" description="Acidic residues" evidence="9">
    <location>
        <begin position="12"/>
        <end position="22"/>
    </location>
</feature>
<feature type="domain" description="Casparian strip membrane protein" evidence="10">
    <location>
        <begin position="201"/>
        <end position="334"/>
    </location>
</feature>
<evidence type="ECO:0000256" key="7">
    <source>
        <dbReference type="ARBA" id="ARBA00023136"/>
    </source>
</evidence>
<comment type="subunit">
    <text evidence="3 8">Homodimer and heterodimers.</text>
</comment>
<dbReference type="InterPro" id="IPR011032">
    <property type="entry name" value="GroES-like_sf"/>
</dbReference>